<dbReference type="InterPro" id="IPR023295">
    <property type="entry name" value="Hyaluronate_lyase_beta_dom_sf"/>
</dbReference>
<sequence length="2161" mass="236815">MKAKRWIGFFLSLLTIFTVLGFWNVQRVSAADVTSKVKIDNLKITIASTGSETEGIHGSNDTSMNLKYSGEFSFPNVAANEIKNGDYFIVKAPDNLSLKDGSLDLIDSTSHTQMGTVQVNNANHQLVFTFNEKVEGKQNIRGNFVAEATETLKKEGKTVTYVLPDGKKQTITYKVNKYEKTDVIGETITKYGYNDNNKAIAHFQMKINRAKKDMTGHVVKITDDVSKEAFASYIEGTFSMHEVEFETTNTNSSALKHIGDKYEITTDPKVYKADSDKKALLTFVNGKRGFELLMPTNMGTKSFFLTYDTSSPADTSTISNSAQYLIDNQPQLIWEKYGGSTGTKTEATFNLKTVKSVGASVTADIAGKIKITKFDKADAAVKLAGVVFEIIRKSDGVKVQEVTTDADGIAVSNHLNDGKYIVKEKTPKSGYQVNSQEFEVEMKGGKGVPLNISNKRVTVDFEATKTWVGGKKTDYKEVKLGLYVHKKGQTVADSKPVSGNYTPEVTESNGVYTYEWKNQLPKYDVDGTTELVYSVRELQDQTDLPLQEGEKVKVGENNYVVSYNADKTQVTNTYEVPKTNVTAKKVWVGGQERVRPTTYFKLYRTLEGGTEEAAPNAELKKVPTTDGTVKWTGLPATDQNAKKYTYSVKEVDDKGELITKVDGYTPSQIDPLTIKNTYSASPAEAVIEAKKKLEGRPTELQDEEFEFILKDNDGKEVQRIKNKGTNADGTGRVVFNPIKFTKEGHYQYTIVEAKAGETENGITYDNRTVPVIVHVYDNGRGQLVAWVEKFEISQVALPAADFSTSAPGSNLVPPISGAINTITDAGIQTFTNTYKATKVKVPVAATKSFINKNTDKPIQFQGGEFEFALFEKNGTDPIQTTTNDATGNIKFEDLEFNKADTYHYTIVEKNAGTTDKGITYSNKTIEVTIKVVDNGKGALEATVTYDNNDSTFENTYKAENAKAVLEVDKKLSNRNLEANMFEFTLTDQVGNVEKAKNGADGKVKFSELTFDEAGTYTYTIKEVKAGTTENGITYDAKTVTAKVTVTDDGQGKLHAAVEYSSDGTANSTTFNNVYTPAGDTSVTLGAKKVLEGKTLEAGKYSFVLKKADGTVVETVTNAADGTVTFSPISYNESQVGTHKYTISEIAGTETGITYDKTVQEVEVTVEKVSATELKATASKEAKDLVFTNKYTPAGDTSITLGAKKVLEGKTLEAGKYSFVLKKADGTVVETVTNATDGTVTFSPISYNESQVGTHKYTISEVAGSEAGITYDKTVREVEVKVEKISATELKATVSKEAKDLVFTNKYTPAPATKVKIAGKKVLEGKTLEAGKYSFVLKKADGTVVETVTNAADGTVTFSPISYNESQVGTHKYTISEVAGSEAGITYDKTVREVEVKVEKISATELKATVSKEAKDLVFTNKYTPAPATKVKIAGKKVLEGKTLEAGKYSFVLKKADGTVVETVTNAADGTVTFSPISYDESQVGTHKYTISEVAGSEAGITYDKTVREVEVKVEKISATELKATVSKEAKDLVFTNKYTPAKMQIPVKKIWDDADNQDGKRPTKITVKLLADGQDTDKTLELSEANGWAGNFTDLDADKGGAPIDYKVVEVSSVAGYTTEISGDAKTGFTITNKYTPETIDIKATKNWDDANNQDGKRPKYITVNLLADGEKVASKEVKAAADGTWSTVFTKLPKFKAGKVIKYSLTEEVVSEYTSEINDFNITNKYTPKMIDYQVTKTWNDNNNQDGKRPDHITVHLMKTVGGVTTEVEKYDIKVAEADPANGNVWKHTFTNLPKYEAGQEIVYSVKEDAVAGYETSIKGQEITNTHEPETIVISGKKVWEDANNQDGKRTATVKVQILKGKEIVDEIETSEEKGWAFESKPLPKYENGQEIKYDVKEVAVESYEKPIVEKSQDGKYTITNKRTPEKVNLTGQKTWNDANNQDNIRPTEIKVRLLADGKDTGKMATASAATGWKYSFEGLDRYKDGKEIVYSVKEVKVPEGYTSEPNGMNLTNNHIPATTSVSGQKTWEDENDKDGLRPKEIQVKLLANGKDTGKVATVSEATGWKYSFEKLAKYEAGKEITYTVEEVSVPEGYTAKVDGMNITNRHTPEKPQIPQTPPSTPEKSKKKILPSTGSQNSFFALLAGLFTLSGAAYLLKKKA</sequence>
<dbReference type="RefSeq" id="WP_126467821.1">
    <property type="nucleotide sequence ID" value="NZ_CP034543.1"/>
</dbReference>
<dbReference type="InterPro" id="IPR022464">
    <property type="entry name" value="Strep_pil_isopept_link"/>
</dbReference>
<protein>
    <submittedName>
        <fullName evidence="9">Cna B-type domain-containing protein</fullName>
    </submittedName>
</protein>
<dbReference type="NCBIfam" id="TIGR01167">
    <property type="entry name" value="LPXTG_anchor"/>
    <property type="match status" value="1"/>
</dbReference>
<reference evidence="10" key="1">
    <citation type="submission" date="2018-12" db="EMBL/GenBank/DDBJ databases">
        <title>Genome sequencing of Streptococcus sp. KCOM 2412 (= ChDC F135).</title>
        <authorList>
            <person name="Kook J.-K."/>
            <person name="Park S.-N."/>
            <person name="Lim Y.K."/>
        </authorList>
    </citation>
    <scope>NUCLEOTIDE SEQUENCE [LARGE SCALE GENOMIC DNA]</scope>
    <source>
        <strain evidence="10">KCOM 2412</strain>
    </source>
</reference>
<dbReference type="InterPro" id="IPR011252">
    <property type="entry name" value="Fibrogen-bd_dom1"/>
</dbReference>
<feature type="region of interest" description="Disordered" evidence="6">
    <location>
        <begin position="2103"/>
        <end position="2131"/>
    </location>
</feature>
<keyword evidence="3" id="KW-0964">Secreted</keyword>
<evidence type="ECO:0000256" key="4">
    <source>
        <dbReference type="ARBA" id="ARBA00022729"/>
    </source>
</evidence>
<dbReference type="InterPro" id="IPR041171">
    <property type="entry name" value="SDR_Ig"/>
</dbReference>
<evidence type="ECO:0000313" key="10">
    <source>
        <dbReference type="Proteomes" id="UP000272924"/>
    </source>
</evidence>
<evidence type="ECO:0000256" key="7">
    <source>
        <dbReference type="SAM" id="Phobius"/>
    </source>
</evidence>
<dbReference type="InterPro" id="IPR038174">
    <property type="entry name" value="Strep_pil_link_sf"/>
</dbReference>
<dbReference type="KEGG" id="spei:EHW89_08270"/>
<dbReference type="Gene3D" id="2.60.40.1140">
    <property type="entry name" value="Collagen-binding surface protein Cna, B-type domain"/>
    <property type="match status" value="7"/>
</dbReference>
<dbReference type="Pfam" id="PF00746">
    <property type="entry name" value="Gram_pos_anchor"/>
    <property type="match status" value="1"/>
</dbReference>
<organism evidence="9 10">
    <name type="scientific">Streptococcus periodonticum</name>
    <dbReference type="NCBI Taxonomy" id="2490633"/>
    <lineage>
        <taxon>Bacteria</taxon>
        <taxon>Bacillati</taxon>
        <taxon>Bacillota</taxon>
        <taxon>Bacilli</taxon>
        <taxon>Lactobacillales</taxon>
        <taxon>Streptococcaceae</taxon>
        <taxon>Streptococcus</taxon>
    </lineage>
</organism>
<dbReference type="Gene3D" id="2.60.40.1380">
    <property type="entry name" value="E set domains, domain 4"/>
    <property type="match status" value="1"/>
</dbReference>
<dbReference type="InterPro" id="IPR041033">
    <property type="entry name" value="SpaA_PFL_dom_1"/>
</dbReference>
<evidence type="ECO:0000313" key="9">
    <source>
        <dbReference type="EMBL" id="AZQ42430.1"/>
    </source>
</evidence>
<accession>A0A3S9MTD1</accession>
<evidence type="ECO:0000256" key="5">
    <source>
        <dbReference type="ARBA" id="ARBA00023088"/>
    </source>
</evidence>
<dbReference type="Pfam" id="PF17961">
    <property type="entry name" value="Big_8"/>
    <property type="match status" value="1"/>
</dbReference>
<keyword evidence="7" id="KW-0472">Membrane</keyword>
<dbReference type="NCBIfam" id="TIGR03786">
    <property type="entry name" value="strep_pil_rpt"/>
    <property type="match status" value="7"/>
</dbReference>
<dbReference type="SUPFAM" id="SSF49478">
    <property type="entry name" value="Cna protein B-type domain"/>
    <property type="match status" value="8"/>
</dbReference>
<evidence type="ECO:0000256" key="3">
    <source>
        <dbReference type="ARBA" id="ARBA00022525"/>
    </source>
</evidence>
<keyword evidence="4" id="KW-0732">Signal</keyword>
<evidence type="ECO:0000259" key="8">
    <source>
        <dbReference type="PROSITE" id="PS50847"/>
    </source>
</evidence>
<dbReference type="Pfam" id="PF12892">
    <property type="entry name" value="FctA"/>
    <property type="match status" value="7"/>
</dbReference>
<dbReference type="Proteomes" id="UP000272924">
    <property type="component" value="Chromosome"/>
</dbReference>
<dbReference type="GO" id="GO:0007155">
    <property type="term" value="P:cell adhesion"/>
    <property type="evidence" value="ECO:0007669"/>
    <property type="project" value="InterPro"/>
</dbReference>
<evidence type="ECO:0000256" key="1">
    <source>
        <dbReference type="ARBA" id="ARBA00004168"/>
    </source>
</evidence>
<feature type="region of interest" description="Disordered" evidence="6">
    <location>
        <begin position="2005"/>
        <end position="2035"/>
    </location>
</feature>
<dbReference type="Gene3D" id="2.60.40.3050">
    <property type="match status" value="6"/>
</dbReference>
<keyword evidence="7" id="KW-1133">Transmembrane helix</keyword>
<keyword evidence="7" id="KW-0812">Transmembrane</keyword>
<dbReference type="Pfam" id="PF05738">
    <property type="entry name" value="Cna_B"/>
    <property type="match status" value="7"/>
</dbReference>
<dbReference type="InterPro" id="IPR008966">
    <property type="entry name" value="Adhesion_dom_sf"/>
</dbReference>
<evidence type="ECO:0000256" key="6">
    <source>
        <dbReference type="SAM" id="MobiDB-lite"/>
    </source>
</evidence>
<dbReference type="EMBL" id="CP034543">
    <property type="protein sequence ID" value="AZQ42430.1"/>
    <property type="molecule type" value="Genomic_DNA"/>
</dbReference>
<feature type="domain" description="Gram-positive cocci surface proteins LPxTG" evidence="8">
    <location>
        <begin position="2131"/>
        <end position="2161"/>
    </location>
</feature>
<dbReference type="InterPro" id="IPR008454">
    <property type="entry name" value="Collagen-bd_Cna-like_B-typ_dom"/>
</dbReference>
<dbReference type="CDD" id="cd00222">
    <property type="entry name" value="CollagenBindB"/>
    <property type="match status" value="6"/>
</dbReference>
<proteinExistence type="predicted"/>
<dbReference type="Gene3D" id="2.60.40.1280">
    <property type="match status" value="1"/>
</dbReference>
<dbReference type="Gene3D" id="2.60.40.10">
    <property type="entry name" value="Immunoglobulins"/>
    <property type="match status" value="1"/>
</dbReference>
<comment type="subcellular location">
    <subcellularLocation>
        <location evidence="1">Secreted</location>
        <location evidence="1">Cell wall</location>
        <topology evidence="1">Peptidoglycan-anchor</topology>
    </subcellularLocation>
</comment>
<name>A0A3S9MTD1_9STRE</name>
<keyword evidence="2" id="KW-0134">Cell wall</keyword>
<evidence type="ECO:0000256" key="2">
    <source>
        <dbReference type="ARBA" id="ARBA00022512"/>
    </source>
</evidence>
<dbReference type="Pfam" id="PF17802">
    <property type="entry name" value="SpaA"/>
    <property type="match status" value="1"/>
</dbReference>
<gene>
    <name evidence="9" type="ORF">EHW89_08270</name>
</gene>
<feature type="compositionally biased region" description="Polar residues" evidence="6">
    <location>
        <begin position="2005"/>
        <end position="2027"/>
    </location>
</feature>
<keyword evidence="10" id="KW-1185">Reference proteome</keyword>
<feature type="transmembrane region" description="Helical" evidence="7">
    <location>
        <begin position="2139"/>
        <end position="2157"/>
    </location>
</feature>
<keyword evidence="5" id="KW-0572">Peptidoglycan-anchor</keyword>
<dbReference type="PROSITE" id="PS50847">
    <property type="entry name" value="GRAM_POS_ANCHORING"/>
    <property type="match status" value="1"/>
</dbReference>
<dbReference type="InterPro" id="IPR019931">
    <property type="entry name" value="LPXTG_anchor"/>
</dbReference>
<dbReference type="InterPro" id="IPR013783">
    <property type="entry name" value="Ig-like_fold"/>
</dbReference>
<dbReference type="SUPFAM" id="SSF49401">
    <property type="entry name" value="Bacterial adhesins"/>
    <property type="match status" value="1"/>
</dbReference>